<reference evidence="1 2" key="1">
    <citation type="submission" date="2024-05" db="EMBL/GenBank/DDBJ databases">
        <authorList>
            <person name="Wallberg A."/>
        </authorList>
    </citation>
    <scope>NUCLEOTIDE SEQUENCE [LARGE SCALE GENOMIC DNA]</scope>
</reference>
<dbReference type="PANTHER" id="PTHR24367">
    <property type="entry name" value="LEUCINE-RICH REPEAT-CONTAINING PROTEIN"/>
    <property type="match status" value="1"/>
</dbReference>
<dbReference type="EMBL" id="CAXKWB010024077">
    <property type="protein sequence ID" value="CAL4125919.1"/>
    <property type="molecule type" value="Genomic_DNA"/>
</dbReference>
<proteinExistence type="predicted"/>
<organism evidence="1 2">
    <name type="scientific">Meganyctiphanes norvegica</name>
    <name type="common">Northern krill</name>
    <name type="synonym">Thysanopoda norvegica</name>
    <dbReference type="NCBI Taxonomy" id="48144"/>
    <lineage>
        <taxon>Eukaryota</taxon>
        <taxon>Metazoa</taxon>
        <taxon>Ecdysozoa</taxon>
        <taxon>Arthropoda</taxon>
        <taxon>Crustacea</taxon>
        <taxon>Multicrustacea</taxon>
        <taxon>Malacostraca</taxon>
        <taxon>Eumalacostraca</taxon>
        <taxon>Eucarida</taxon>
        <taxon>Euphausiacea</taxon>
        <taxon>Euphausiidae</taxon>
        <taxon>Meganyctiphanes</taxon>
    </lineage>
</organism>
<evidence type="ECO:0000313" key="1">
    <source>
        <dbReference type="EMBL" id="CAL4125919.1"/>
    </source>
</evidence>
<dbReference type="SUPFAM" id="SSF52058">
    <property type="entry name" value="L domain-like"/>
    <property type="match status" value="1"/>
</dbReference>
<name>A0AAV2RJ49_MEGNR</name>
<dbReference type="Proteomes" id="UP001497623">
    <property type="component" value="Unassembled WGS sequence"/>
</dbReference>
<comment type="caution">
    <text evidence="1">The sequence shown here is derived from an EMBL/GenBank/DDBJ whole genome shotgun (WGS) entry which is preliminary data.</text>
</comment>
<sequence>MKSASTLTTLYLHRNELLDFPFETLSQYTVLTSFSLYDNPLPSFPAIESDTLSTLYLGDAVYNTIPAGALDSLPNMESFFTQNLYIDSMATGLFRSLHELRNIHMRGTALTHLDSQQFGVNSSVIDLIALQNNHIATVDNEAFNGVQSGTINLINNKLTILPEDTWGLLIDAGVHLQLQGNELLCGCDVAWLVLEPTYHELVEDAVCHSGEKLVDLDPIFFINFC</sequence>
<keyword evidence="2" id="KW-1185">Reference proteome</keyword>
<dbReference type="InterPro" id="IPR051295">
    <property type="entry name" value="LGI_related"/>
</dbReference>
<dbReference type="AlphaFoldDB" id="A0AAV2RJ49"/>
<gene>
    <name evidence="1" type="ORF">MNOR_LOCUS25332</name>
</gene>
<dbReference type="Gene3D" id="3.80.10.10">
    <property type="entry name" value="Ribonuclease Inhibitor"/>
    <property type="match status" value="2"/>
</dbReference>
<protein>
    <submittedName>
        <fullName evidence="1">Uncharacterized protein</fullName>
    </submittedName>
</protein>
<accession>A0AAV2RJ49</accession>
<evidence type="ECO:0000313" key="2">
    <source>
        <dbReference type="Proteomes" id="UP001497623"/>
    </source>
</evidence>
<dbReference type="InterPro" id="IPR032675">
    <property type="entry name" value="LRR_dom_sf"/>
</dbReference>
<dbReference type="PANTHER" id="PTHR24367:SF318">
    <property type="entry name" value="LEUCINE-RICH GLIOMA-INACTIVATED PROTEIN 1-LIKE"/>
    <property type="match status" value="1"/>
</dbReference>